<accession>A0A653AZX9</accession>
<evidence type="ECO:0000313" key="1">
    <source>
        <dbReference type="EMBL" id="VDN61939.1"/>
    </source>
</evidence>
<dbReference type="AlphaFoldDB" id="A0A653AZX9"/>
<organism evidence="1">
    <name type="scientific">Ectopseudomonas oleovorans</name>
    <name type="common">Pseudomonas oleovorans</name>
    <dbReference type="NCBI Taxonomy" id="301"/>
    <lineage>
        <taxon>Bacteria</taxon>
        <taxon>Pseudomonadati</taxon>
        <taxon>Pseudomonadota</taxon>
        <taxon>Gammaproteobacteria</taxon>
        <taxon>Pseudomonadales</taxon>
        <taxon>Pseudomonadaceae</taxon>
        <taxon>Ectopseudomonas</taxon>
    </lineage>
</organism>
<name>A0A653AZX9_ECTOL</name>
<proteinExistence type="predicted"/>
<reference evidence="1" key="1">
    <citation type="submission" date="2018-11" db="EMBL/GenBank/DDBJ databases">
        <authorList>
            <consortium name="Genoscope - CEA"/>
            <person name="William W."/>
        </authorList>
    </citation>
    <scope>NUCLEOTIDE SEQUENCE [LARGE SCALE GENOMIC DNA]</scope>
    <source>
        <strain evidence="1">T9AD</strain>
    </source>
</reference>
<dbReference type="EMBL" id="LR130779">
    <property type="protein sequence ID" value="VDN61939.1"/>
    <property type="molecule type" value="Genomic_DNA"/>
</dbReference>
<sequence>MLEGMNLAPGVLSAHLTGQRAPVK</sequence>
<protein>
    <submittedName>
        <fullName evidence="1">Uncharacterized protein</fullName>
    </submittedName>
</protein>
<gene>
    <name evidence="1" type="ORF">POT9AD_0948</name>
</gene>